<dbReference type="EMBL" id="KQ417299">
    <property type="protein sequence ID" value="KOF92670.1"/>
    <property type="molecule type" value="Genomic_DNA"/>
</dbReference>
<protein>
    <recommendedName>
        <fullName evidence="2">Ubiquitin-like protease family profile domain-containing protein</fullName>
    </recommendedName>
</protein>
<reference evidence="1" key="1">
    <citation type="submission" date="2015-07" db="EMBL/GenBank/DDBJ databases">
        <title>MeaNS - Measles Nucleotide Surveillance Program.</title>
        <authorList>
            <person name="Tran T."/>
            <person name="Druce J."/>
        </authorList>
    </citation>
    <scope>NUCLEOTIDE SEQUENCE</scope>
    <source>
        <strain evidence="1">UCB-OBI-ISO-001</strain>
        <tissue evidence="1">Gonad</tissue>
    </source>
</reference>
<gene>
    <name evidence="1" type="ORF">OCBIM_22006118mg</name>
</gene>
<dbReference type="AlphaFoldDB" id="A0A0L8HV69"/>
<proteinExistence type="predicted"/>
<organism evidence="1">
    <name type="scientific">Octopus bimaculoides</name>
    <name type="common">California two-spotted octopus</name>
    <dbReference type="NCBI Taxonomy" id="37653"/>
    <lineage>
        <taxon>Eukaryota</taxon>
        <taxon>Metazoa</taxon>
        <taxon>Spiralia</taxon>
        <taxon>Lophotrochozoa</taxon>
        <taxon>Mollusca</taxon>
        <taxon>Cephalopoda</taxon>
        <taxon>Coleoidea</taxon>
        <taxon>Octopodiformes</taxon>
        <taxon>Octopoda</taxon>
        <taxon>Incirrata</taxon>
        <taxon>Octopodidae</taxon>
        <taxon>Octopus</taxon>
    </lineage>
</organism>
<evidence type="ECO:0008006" key="2">
    <source>
        <dbReference type="Google" id="ProtNLM"/>
    </source>
</evidence>
<accession>A0A0L8HV69</accession>
<feature type="non-terminal residue" evidence="1">
    <location>
        <position position="1"/>
    </location>
</feature>
<name>A0A0L8HV69_OCTBM</name>
<sequence length="70" mass="7920">GAYDCGLFILAYAFELVTGSAPEKFLFDQSKMPAHLRFCLKNNKFVPFPKVMAFQMPTKTTEVTHFLSPT</sequence>
<evidence type="ECO:0000313" key="1">
    <source>
        <dbReference type="EMBL" id="KOF92670.1"/>
    </source>
</evidence>